<feature type="transmembrane region" description="Helical" evidence="2">
    <location>
        <begin position="85"/>
        <end position="106"/>
    </location>
</feature>
<dbReference type="PANTHER" id="PTHR14969">
    <property type="entry name" value="SPHINGOSINE-1-PHOSPHATE PHOSPHOHYDROLASE"/>
    <property type="match status" value="1"/>
</dbReference>
<evidence type="ECO:0000313" key="5">
    <source>
        <dbReference type="Proteomes" id="UP001500124"/>
    </source>
</evidence>
<accession>A0ABP9L5J4</accession>
<keyword evidence="5" id="KW-1185">Reference proteome</keyword>
<evidence type="ECO:0000256" key="1">
    <source>
        <dbReference type="SAM" id="MobiDB-lite"/>
    </source>
</evidence>
<dbReference type="SMART" id="SM00014">
    <property type="entry name" value="acidPPc"/>
    <property type="match status" value="1"/>
</dbReference>
<feature type="region of interest" description="Disordered" evidence="1">
    <location>
        <begin position="217"/>
        <end position="241"/>
    </location>
</feature>
<feature type="domain" description="Phosphatidic acid phosphatase type 2/haloperoxidase" evidence="3">
    <location>
        <begin position="88"/>
        <end position="199"/>
    </location>
</feature>
<feature type="transmembrane region" description="Helical" evidence="2">
    <location>
        <begin position="156"/>
        <end position="176"/>
    </location>
</feature>
<name>A0ABP9L5J4_9ACTN</name>
<dbReference type="SUPFAM" id="SSF48317">
    <property type="entry name" value="Acid phosphatase/Vanadium-dependent haloperoxidase"/>
    <property type="match status" value="1"/>
</dbReference>
<organism evidence="4 5">
    <name type="scientific">Streptomyces similanensis</name>
    <dbReference type="NCBI Taxonomy" id="1274988"/>
    <lineage>
        <taxon>Bacteria</taxon>
        <taxon>Bacillati</taxon>
        <taxon>Actinomycetota</taxon>
        <taxon>Actinomycetes</taxon>
        <taxon>Kitasatosporales</taxon>
        <taxon>Streptomycetaceae</taxon>
        <taxon>Streptomyces</taxon>
    </lineage>
</organism>
<sequence length="241" mass="24459">MVAGRAAVVGLGAWAVFAVVGVVAAGGDGAPLPVDRTLLSWSLGHRPEVALAVARGVTATGTGPVPYLLVVLAGVLLGRTARLRALAAGLGVVSLAVGQMVRYGLMELAARPRPPRLDWATAASGWSFPSGHTTTSALTAGLVIAATLLRAPPGRTALCVVAGCWGVLVGLTRVYLGVHWFTDVIGGWLYAAGWLGVCLYGALRWLPPDVVRGLSGPDAAAGAPEGGAERSYSGGRDRPPA</sequence>
<reference evidence="5" key="1">
    <citation type="journal article" date="2019" name="Int. J. Syst. Evol. Microbiol.">
        <title>The Global Catalogue of Microorganisms (GCM) 10K type strain sequencing project: providing services to taxonomists for standard genome sequencing and annotation.</title>
        <authorList>
            <consortium name="The Broad Institute Genomics Platform"/>
            <consortium name="The Broad Institute Genome Sequencing Center for Infectious Disease"/>
            <person name="Wu L."/>
            <person name="Ma J."/>
        </authorList>
    </citation>
    <scope>NUCLEOTIDE SEQUENCE [LARGE SCALE GENOMIC DNA]</scope>
    <source>
        <strain evidence="5">JCM 18410</strain>
    </source>
</reference>
<feature type="transmembrane region" description="Helical" evidence="2">
    <location>
        <begin position="126"/>
        <end position="149"/>
    </location>
</feature>
<dbReference type="InterPro" id="IPR000326">
    <property type="entry name" value="PAP2/HPO"/>
</dbReference>
<dbReference type="RefSeq" id="WP_176151540.1">
    <property type="nucleotide sequence ID" value="NZ_BAABKC010000088.1"/>
</dbReference>
<keyword evidence="2" id="KW-1133">Transmembrane helix</keyword>
<dbReference type="Pfam" id="PF01569">
    <property type="entry name" value="PAP2"/>
    <property type="match status" value="1"/>
</dbReference>
<dbReference type="CDD" id="cd03392">
    <property type="entry name" value="PAP2_like_2"/>
    <property type="match status" value="1"/>
</dbReference>
<feature type="transmembrane region" description="Helical" evidence="2">
    <location>
        <begin position="49"/>
        <end position="78"/>
    </location>
</feature>
<dbReference type="InterPro" id="IPR036938">
    <property type="entry name" value="PAP2/HPO_sf"/>
</dbReference>
<dbReference type="Gene3D" id="1.20.144.10">
    <property type="entry name" value="Phosphatidic acid phosphatase type 2/haloperoxidase"/>
    <property type="match status" value="1"/>
</dbReference>
<keyword evidence="2" id="KW-0472">Membrane</keyword>
<keyword evidence="2" id="KW-0812">Transmembrane</keyword>
<proteinExistence type="predicted"/>
<dbReference type="EMBL" id="BAABKC010000088">
    <property type="protein sequence ID" value="GAA5071155.1"/>
    <property type="molecule type" value="Genomic_DNA"/>
</dbReference>
<protein>
    <submittedName>
        <fullName evidence="4">Phosphatase PAP2 family protein</fullName>
    </submittedName>
</protein>
<evidence type="ECO:0000256" key="2">
    <source>
        <dbReference type="SAM" id="Phobius"/>
    </source>
</evidence>
<gene>
    <name evidence="4" type="ORF">GCM10023336_56870</name>
</gene>
<evidence type="ECO:0000313" key="4">
    <source>
        <dbReference type="EMBL" id="GAA5071155.1"/>
    </source>
</evidence>
<evidence type="ECO:0000259" key="3">
    <source>
        <dbReference type="SMART" id="SM00014"/>
    </source>
</evidence>
<dbReference type="PANTHER" id="PTHR14969:SF13">
    <property type="entry name" value="AT30094P"/>
    <property type="match status" value="1"/>
</dbReference>
<comment type="caution">
    <text evidence="4">The sequence shown here is derived from an EMBL/GenBank/DDBJ whole genome shotgun (WGS) entry which is preliminary data.</text>
</comment>
<dbReference type="Proteomes" id="UP001500124">
    <property type="component" value="Unassembled WGS sequence"/>
</dbReference>
<feature type="transmembrane region" description="Helical" evidence="2">
    <location>
        <begin position="188"/>
        <end position="206"/>
    </location>
</feature>